<feature type="transmembrane region" description="Helical" evidence="3">
    <location>
        <begin position="46"/>
        <end position="67"/>
    </location>
</feature>
<dbReference type="GO" id="GO:0005886">
    <property type="term" value="C:plasma membrane"/>
    <property type="evidence" value="ECO:0007669"/>
    <property type="project" value="UniProtKB-SubCell"/>
</dbReference>
<organism evidence="5 6">
    <name type="scientific">Curtobacterium oceanosedimentum</name>
    <dbReference type="NCBI Taxonomy" id="465820"/>
    <lineage>
        <taxon>Bacteria</taxon>
        <taxon>Bacillati</taxon>
        <taxon>Actinomycetota</taxon>
        <taxon>Actinomycetes</taxon>
        <taxon>Micrococcales</taxon>
        <taxon>Microbacteriaceae</taxon>
        <taxon>Curtobacterium</taxon>
    </lineage>
</organism>
<dbReference type="PATRIC" id="fig|465820.3.peg.309"/>
<keyword evidence="7" id="KW-1185">Reference proteome</keyword>
<evidence type="ECO:0000256" key="3">
    <source>
        <dbReference type="SAM" id="Phobius"/>
    </source>
</evidence>
<dbReference type="Pfam" id="PF02632">
    <property type="entry name" value="BioY"/>
    <property type="match status" value="1"/>
</dbReference>
<dbReference type="AlphaFoldDB" id="A0A147DNS9"/>
<evidence type="ECO:0000313" key="4">
    <source>
        <dbReference type="EMBL" id="KTR41825.1"/>
    </source>
</evidence>
<evidence type="ECO:0000313" key="7">
    <source>
        <dbReference type="Proteomes" id="UP000078335"/>
    </source>
</evidence>
<keyword evidence="2 3" id="KW-0472">Membrane</keyword>
<dbReference type="GO" id="GO:0015225">
    <property type="term" value="F:biotin transmembrane transporter activity"/>
    <property type="evidence" value="ECO:0007669"/>
    <property type="project" value="UniProtKB-UniRule"/>
</dbReference>
<dbReference type="EMBL" id="LDRB01000012">
    <property type="protein sequence ID" value="KTR41825.1"/>
    <property type="molecule type" value="Genomic_DNA"/>
</dbReference>
<protein>
    <recommendedName>
        <fullName evidence="2">Biotin transporter</fullName>
    </recommendedName>
</protein>
<dbReference type="Gene3D" id="1.10.1760.20">
    <property type="match status" value="1"/>
</dbReference>
<feature type="transmembrane region" description="Helical" evidence="3">
    <location>
        <begin position="171"/>
        <end position="193"/>
    </location>
</feature>
<dbReference type="PANTHER" id="PTHR34295:SF1">
    <property type="entry name" value="BIOTIN TRANSPORTER BIOY"/>
    <property type="match status" value="1"/>
</dbReference>
<dbReference type="STRING" id="465820.NS263_02930"/>
<proteinExistence type="inferred from homology"/>
<evidence type="ECO:0000256" key="2">
    <source>
        <dbReference type="PIRNR" id="PIRNR016661"/>
    </source>
</evidence>
<evidence type="ECO:0000313" key="5">
    <source>
        <dbReference type="EMBL" id="KTR51084.1"/>
    </source>
</evidence>
<dbReference type="RefSeq" id="WP_058727808.1">
    <property type="nucleotide sequence ID" value="NZ_LDRB01000012.1"/>
</dbReference>
<dbReference type="Proteomes" id="UP000078335">
    <property type="component" value="Unassembled WGS sequence"/>
</dbReference>
<accession>A0A147DNS9</accession>
<dbReference type="PANTHER" id="PTHR34295">
    <property type="entry name" value="BIOTIN TRANSPORTER BIOY"/>
    <property type="match status" value="1"/>
</dbReference>
<sequence length="199" mass="20281">MTNATGFARRAVLADRLRTSGLATDAALVAGGALFTAAMAQLQVPMWPVPITGQTLAVVLVGATLGARRGMLSLLVYAVAGLAGAPFFAEFSGGLAALTSPSFGYVIGFVPAAGLVGWLARRNWDRKVGRAAVAMLLASAIPFVTGLPWLAVVLGQLGAPNDLQSVLAAGLYPFIVGGVAKALIAAGVLPLAWKLTGRR</sequence>
<keyword evidence="3" id="KW-0812">Transmembrane</keyword>
<reference evidence="6 7" key="1">
    <citation type="journal article" date="2016" name="Front. Microbiol.">
        <title>Genomic Resource of Rice Seed Associated Bacteria.</title>
        <authorList>
            <person name="Midha S."/>
            <person name="Bansal K."/>
            <person name="Sharma S."/>
            <person name="Kumar N."/>
            <person name="Patil P.P."/>
            <person name="Chaudhry V."/>
            <person name="Patil P.B."/>
        </authorList>
    </citation>
    <scope>NUCLEOTIDE SEQUENCE [LARGE SCALE GENOMIC DNA]</scope>
    <source>
        <strain evidence="4 7">NS263</strain>
        <strain evidence="5 6">NS359</strain>
    </source>
</reference>
<dbReference type="EMBL" id="LDRC01000062">
    <property type="protein sequence ID" value="KTR51084.1"/>
    <property type="molecule type" value="Genomic_DNA"/>
</dbReference>
<comment type="subcellular location">
    <subcellularLocation>
        <location evidence="2">Cell membrane</location>
        <topology evidence="2">Multi-pass membrane protein</topology>
    </subcellularLocation>
</comment>
<keyword evidence="3" id="KW-1133">Transmembrane helix</keyword>
<keyword evidence="2" id="KW-1003">Cell membrane</keyword>
<keyword evidence="2" id="KW-0813">Transport</keyword>
<dbReference type="InterPro" id="IPR003784">
    <property type="entry name" value="BioY"/>
</dbReference>
<feature type="transmembrane region" description="Helical" evidence="3">
    <location>
        <begin position="103"/>
        <end position="120"/>
    </location>
</feature>
<comment type="caution">
    <text evidence="5">The sequence shown here is derived from an EMBL/GenBank/DDBJ whole genome shotgun (WGS) entry which is preliminary data.</text>
</comment>
<dbReference type="PIRSF" id="PIRSF016661">
    <property type="entry name" value="BioY"/>
    <property type="match status" value="1"/>
</dbReference>
<dbReference type="OrthoDB" id="1496139at2"/>
<feature type="transmembrane region" description="Helical" evidence="3">
    <location>
        <begin position="74"/>
        <end position="97"/>
    </location>
</feature>
<name>A0A147DNS9_9MICO</name>
<comment type="similarity">
    <text evidence="1 2">Belongs to the BioY family.</text>
</comment>
<feature type="transmembrane region" description="Helical" evidence="3">
    <location>
        <begin position="21"/>
        <end position="40"/>
    </location>
</feature>
<feature type="transmembrane region" description="Helical" evidence="3">
    <location>
        <begin position="132"/>
        <end position="151"/>
    </location>
</feature>
<evidence type="ECO:0000313" key="6">
    <source>
        <dbReference type="Proteomes" id="UP000072763"/>
    </source>
</evidence>
<gene>
    <name evidence="4" type="ORF">NS263_02930</name>
    <name evidence="5" type="ORF">NS359_12130</name>
</gene>
<evidence type="ECO:0000256" key="1">
    <source>
        <dbReference type="ARBA" id="ARBA00010692"/>
    </source>
</evidence>
<dbReference type="Proteomes" id="UP000072763">
    <property type="component" value="Unassembled WGS sequence"/>
</dbReference>